<evidence type="ECO:0000313" key="9">
    <source>
        <dbReference type="EMBL" id="ASK79013.1"/>
    </source>
</evidence>
<dbReference type="SUPFAM" id="SSF52172">
    <property type="entry name" value="CheY-like"/>
    <property type="match status" value="1"/>
</dbReference>
<dbReference type="InterPro" id="IPR011006">
    <property type="entry name" value="CheY-like_superfamily"/>
</dbReference>
<dbReference type="InterPro" id="IPR001789">
    <property type="entry name" value="Sig_transdc_resp-reg_receiver"/>
</dbReference>
<keyword evidence="4 9" id="KW-0238">DNA-binding</keyword>
<feature type="modified residue" description="4-aspartylphosphate" evidence="6">
    <location>
        <position position="56"/>
    </location>
</feature>
<dbReference type="GO" id="GO:0003677">
    <property type="term" value="F:DNA binding"/>
    <property type="evidence" value="ECO:0007669"/>
    <property type="project" value="UniProtKB-KW"/>
</dbReference>
<dbReference type="CDD" id="cd17535">
    <property type="entry name" value="REC_NarL-like"/>
    <property type="match status" value="1"/>
</dbReference>
<dbReference type="GO" id="GO:0006355">
    <property type="term" value="P:regulation of DNA-templated transcription"/>
    <property type="evidence" value="ECO:0007669"/>
    <property type="project" value="InterPro"/>
</dbReference>
<feature type="domain" description="HTH luxR-type" evidence="7">
    <location>
        <begin position="141"/>
        <end position="206"/>
    </location>
</feature>
<dbReference type="Proteomes" id="UP000242175">
    <property type="component" value="Chromosome small"/>
</dbReference>
<dbReference type="PANTHER" id="PTHR43214">
    <property type="entry name" value="TWO-COMPONENT RESPONSE REGULATOR"/>
    <property type="match status" value="1"/>
</dbReference>
<keyword evidence="10" id="KW-1185">Reference proteome</keyword>
<keyword evidence="1 6" id="KW-0597">Phosphoprotein</keyword>
<dbReference type="PRINTS" id="PR00038">
    <property type="entry name" value="HTHLUXR"/>
</dbReference>
<accession>A0A220VGC9</accession>
<gene>
    <name evidence="9" type="ORF">CF386_08060</name>
</gene>
<dbReference type="KEGG" id="pmai:CF386_08060"/>
<keyword evidence="3" id="KW-0805">Transcription regulation</keyword>
<evidence type="ECO:0000313" key="10">
    <source>
        <dbReference type="Proteomes" id="UP000242175"/>
    </source>
</evidence>
<dbReference type="InterPro" id="IPR000792">
    <property type="entry name" value="Tscrpt_reg_LuxR_C"/>
</dbReference>
<evidence type="ECO:0000256" key="2">
    <source>
        <dbReference type="ARBA" id="ARBA00023012"/>
    </source>
</evidence>
<organism evidence="9 10">
    <name type="scientific">Paraphotobacterium marinum</name>
    <dbReference type="NCBI Taxonomy" id="1755811"/>
    <lineage>
        <taxon>Bacteria</taxon>
        <taxon>Pseudomonadati</taxon>
        <taxon>Pseudomonadota</taxon>
        <taxon>Gammaproteobacteria</taxon>
        <taxon>Vibrionales</taxon>
        <taxon>Vibrionaceae</taxon>
        <taxon>Paraphotobacterium</taxon>
    </lineage>
</organism>
<dbReference type="PROSITE" id="PS50110">
    <property type="entry name" value="RESPONSE_REGULATORY"/>
    <property type="match status" value="1"/>
</dbReference>
<evidence type="ECO:0000259" key="8">
    <source>
        <dbReference type="PROSITE" id="PS50110"/>
    </source>
</evidence>
<keyword evidence="2" id="KW-0902">Two-component regulatory system</keyword>
<proteinExistence type="predicted"/>
<dbReference type="SMART" id="SM00448">
    <property type="entry name" value="REC"/>
    <property type="match status" value="1"/>
</dbReference>
<dbReference type="RefSeq" id="WP_089073921.1">
    <property type="nucleotide sequence ID" value="NZ_CBCSAM010000006.1"/>
</dbReference>
<dbReference type="OrthoDB" id="9796655at2"/>
<dbReference type="SUPFAM" id="SSF46894">
    <property type="entry name" value="C-terminal effector domain of the bipartite response regulators"/>
    <property type="match status" value="1"/>
</dbReference>
<name>A0A220VGC9_9GAMM</name>
<keyword evidence="5" id="KW-0804">Transcription</keyword>
<evidence type="ECO:0000256" key="5">
    <source>
        <dbReference type="ARBA" id="ARBA00023163"/>
    </source>
</evidence>
<reference evidence="9 10" key="1">
    <citation type="journal article" date="2016" name="Int. J. Syst. Evol. Microbiol.">
        <title>Paraphotobacterium marinum gen. nov., sp. nov., a member of the family Vibrionaceae, isolated from surface seawater.</title>
        <authorList>
            <person name="Huang Z."/>
            <person name="Dong C."/>
            <person name="Shao Z."/>
        </authorList>
    </citation>
    <scope>NUCLEOTIDE SEQUENCE [LARGE SCALE GENOMIC DNA]</scope>
    <source>
        <strain evidence="9 10">NSCS20N07D</strain>
    </source>
</reference>
<protein>
    <submittedName>
        <fullName evidence="9">DNA-binding response regulator</fullName>
    </submittedName>
</protein>
<dbReference type="Pfam" id="PF00072">
    <property type="entry name" value="Response_reg"/>
    <property type="match status" value="1"/>
</dbReference>
<dbReference type="CDD" id="cd06170">
    <property type="entry name" value="LuxR_C_like"/>
    <property type="match status" value="1"/>
</dbReference>
<dbReference type="NCBIfam" id="NF011896">
    <property type="entry name" value="PRK15369.1"/>
    <property type="match status" value="1"/>
</dbReference>
<dbReference type="PROSITE" id="PS00622">
    <property type="entry name" value="HTH_LUXR_1"/>
    <property type="match status" value="1"/>
</dbReference>
<evidence type="ECO:0000256" key="1">
    <source>
        <dbReference type="ARBA" id="ARBA00022553"/>
    </source>
</evidence>
<feature type="domain" description="Response regulatory" evidence="8">
    <location>
        <begin position="5"/>
        <end position="121"/>
    </location>
</feature>
<dbReference type="PROSITE" id="PS50043">
    <property type="entry name" value="HTH_LUXR_2"/>
    <property type="match status" value="1"/>
</dbReference>
<dbReference type="Pfam" id="PF00196">
    <property type="entry name" value="GerE"/>
    <property type="match status" value="1"/>
</dbReference>
<evidence type="ECO:0000256" key="6">
    <source>
        <dbReference type="PROSITE-ProRule" id="PRU00169"/>
    </source>
</evidence>
<evidence type="ECO:0000256" key="4">
    <source>
        <dbReference type="ARBA" id="ARBA00023125"/>
    </source>
</evidence>
<sequence>MSKTKTLIVDDHIFVAHGIKEFLEKFDFIEVIGVCENGLDVYNWCVKHKPNLVLLDLGLPGMRGLDVITKLKKRWPKLKIICVSATTDESKIKEALDSGASGYVLKISKQYTLHNAIESVLKNQIFIDPEINVSVLKKENENKEQVKLTTRESQVLKLIYEGKKNREIAEHLLISLKTVESHRLNLMRKLDAHNAIDLIKWAKRLGF</sequence>
<dbReference type="EMBL" id="CP022356">
    <property type="protein sequence ID" value="ASK79013.1"/>
    <property type="molecule type" value="Genomic_DNA"/>
</dbReference>
<dbReference type="InterPro" id="IPR039420">
    <property type="entry name" value="WalR-like"/>
</dbReference>
<dbReference type="Gene3D" id="3.40.50.2300">
    <property type="match status" value="1"/>
</dbReference>
<dbReference type="GO" id="GO:0000160">
    <property type="term" value="P:phosphorelay signal transduction system"/>
    <property type="evidence" value="ECO:0007669"/>
    <property type="project" value="UniProtKB-KW"/>
</dbReference>
<evidence type="ECO:0000259" key="7">
    <source>
        <dbReference type="PROSITE" id="PS50043"/>
    </source>
</evidence>
<dbReference type="AlphaFoldDB" id="A0A220VGC9"/>
<dbReference type="InterPro" id="IPR058245">
    <property type="entry name" value="NreC/VraR/RcsB-like_REC"/>
</dbReference>
<evidence type="ECO:0000256" key="3">
    <source>
        <dbReference type="ARBA" id="ARBA00023015"/>
    </source>
</evidence>
<dbReference type="PANTHER" id="PTHR43214:SF3">
    <property type="entry name" value="RESPONSE REGULATOR UVRY"/>
    <property type="match status" value="1"/>
</dbReference>
<dbReference type="InterPro" id="IPR016032">
    <property type="entry name" value="Sig_transdc_resp-reg_C-effctor"/>
</dbReference>
<dbReference type="SMART" id="SM00421">
    <property type="entry name" value="HTH_LUXR"/>
    <property type="match status" value="1"/>
</dbReference>